<reference evidence="1 2" key="1">
    <citation type="submission" date="2013-02" db="EMBL/GenBank/DDBJ databases">
        <title>A novel strain isolated from Lonar lake, Maharashtra, India.</title>
        <authorList>
            <person name="Singh A."/>
        </authorList>
    </citation>
    <scope>NUCLEOTIDE SEQUENCE [LARGE SCALE GENOMIC DNA]</scope>
    <source>
        <strain evidence="1 2">AK24</strain>
    </source>
</reference>
<evidence type="ECO:0000313" key="1">
    <source>
        <dbReference type="EMBL" id="EON75297.1"/>
    </source>
</evidence>
<sequence>MKKSKTEIDEFIDRLIYQIKNGIENYNWELTKSDINLEMWDFDILEGDSNKYYFSKYPFEKTNNNDKSNIKLIFFKEKHVLVLIHESKSTLAIKVFESWTIDEIYQFIGKHTMDVHFTDEHFLPFGKWLVNQVNEIKNFIEN</sequence>
<accession>R7ZMJ2</accession>
<name>R7ZMJ2_9BACT</name>
<protein>
    <submittedName>
        <fullName evidence="1">Uncharacterized protein</fullName>
    </submittedName>
</protein>
<keyword evidence="2" id="KW-1185">Reference proteome</keyword>
<evidence type="ECO:0000313" key="2">
    <source>
        <dbReference type="Proteomes" id="UP000013909"/>
    </source>
</evidence>
<comment type="caution">
    <text evidence="1">The sequence shown here is derived from an EMBL/GenBank/DDBJ whole genome shotgun (WGS) entry which is preliminary data.</text>
</comment>
<dbReference type="RefSeq" id="WP_010856323.1">
    <property type="nucleotide sequence ID" value="NZ_AQHR01000109.1"/>
</dbReference>
<proteinExistence type="predicted"/>
<dbReference type="EMBL" id="AQHR01000109">
    <property type="protein sequence ID" value="EON75297.1"/>
    <property type="molecule type" value="Genomic_DNA"/>
</dbReference>
<organism evidence="1 2">
    <name type="scientific">Lunatimonas lonarensis</name>
    <dbReference type="NCBI Taxonomy" id="1232681"/>
    <lineage>
        <taxon>Bacteria</taxon>
        <taxon>Pseudomonadati</taxon>
        <taxon>Bacteroidota</taxon>
        <taxon>Cytophagia</taxon>
        <taxon>Cytophagales</taxon>
        <taxon>Cyclobacteriaceae</taxon>
    </lineage>
</organism>
<dbReference type="Proteomes" id="UP000013909">
    <property type="component" value="Unassembled WGS sequence"/>
</dbReference>
<gene>
    <name evidence="1" type="ORF">ADIS_4210</name>
</gene>
<dbReference type="AlphaFoldDB" id="R7ZMJ2"/>